<dbReference type="InterPro" id="IPR025234">
    <property type="entry name" value="YjzH-like"/>
</dbReference>
<dbReference type="RefSeq" id="WP_184312331.1">
    <property type="nucleotide sequence ID" value="NZ_JACHEN010000028.1"/>
</dbReference>
<dbReference type="AlphaFoldDB" id="A0A841L3X0"/>
<sequence length="71" mass="8622">MYEYTYVKLDLSFWTREVEQDYHKIIEEYGKQGWRFIQIFAPPATSYGTAKYYELIFERITIPVSLNNDIK</sequence>
<gene>
    <name evidence="1" type="ORF">HNQ80_003945</name>
</gene>
<evidence type="ECO:0008006" key="3">
    <source>
        <dbReference type="Google" id="ProtNLM"/>
    </source>
</evidence>
<proteinExistence type="predicted"/>
<dbReference type="EMBL" id="JACHEN010000028">
    <property type="protein sequence ID" value="MBB6217822.1"/>
    <property type="molecule type" value="Genomic_DNA"/>
</dbReference>
<accession>A0A841L3X0</accession>
<dbReference type="Proteomes" id="UP000579281">
    <property type="component" value="Unassembled WGS sequence"/>
</dbReference>
<reference evidence="1 2" key="1">
    <citation type="submission" date="2020-08" db="EMBL/GenBank/DDBJ databases">
        <title>Genomic Encyclopedia of Type Strains, Phase IV (KMG-IV): sequencing the most valuable type-strain genomes for metagenomic binning, comparative biology and taxonomic classification.</title>
        <authorList>
            <person name="Goeker M."/>
        </authorList>
    </citation>
    <scope>NUCLEOTIDE SEQUENCE [LARGE SCALE GENOMIC DNA]</scope>
    <source>
        <strain evidence="1 2">DSM 103526</strain>
    </source>
</reference>
<evidence type="ECO:0000313" key="2">
    <source>
        <dbReference type="Proteomes" id="UP000579281"/>
    </source>
</evidence>
<evidence type="ECO:0000313" key="1">
    <source>
        <dbReference type="EMBL" id="MBB6217822.1"/>
    </source>
</evidence>
<dbReference type="Pfam" id="PF13783">
    <property type="entry name" value="DUF4177"/>
    <property type="match status" value="1"/>
</dbReference>
<keyword evidence="2" id="KW-1185">Reference proteome</keyword>
<name>A0A841L3X0_9FIRM</name>
<comment type="caution">
    <text evidence="1">The sequence shown here is derived from an EMBL/GenBank/DDBJ whole genome shotgun (WGS) entry which is preliminary data.</text>
</comment>
<organism evidence="1 2">
    <name type="scientific">Anaerosolibacter carboniphilus</name>
    <dbReference type="NCBI Taxonomy" id="1417629"/>
    <lineage>
        <taxon>Bacteria</taxon>
        <taxon>Bacillati</taxon>
        <taxon>Bacillota</taxon>
        <taxon>Clostridia</taxon>
        <taxon>Peptostreptococcales</taxon>
        <taxon>Thermotaleaceae</taxon>
        <taxon>Anaerosolibacter</taxon>
    </lineage>
</organism>
<protein>
    <recommendedName>
        <fullName evidence="3">DUF4177 domain-containing protein</fullName>
    </recommendedName>
</protein>